<reference evidence="3" key="6">
    <citation type="journal article" date="2008" name="Nucleic Acids Res.">
        <title>The Rice Annotation Project Database (RAP-DB): 2008 update.</title>
        <authorList>
            <consortium name="The Rice Annotation Project (RAP)"/>
            <person name="Tanaka T."/>
            <person name="Antonio B.A."/>
            <person name="Kikuchi S."/>
            <person name="Matsumoto T."/>
            <person name="Nagamura Y."/>
            <person name="Numa H."/>
            <person name="Sakai H."/>
            <person name="Wu J."/>
            <person name="Itoh T."/>
            <person name="Sasaki T."/>
            <person name="Aono R."/>
            <person name="Fujii Y."/>
            <person name="Habara T."/>
            <person name="Harada E."/>
            <person name="Kanno M."/>
            <person name="Kawahara Y."/>
            <person name="Kawashima H."/>
            <person name="Kubooka H."/>
            <person name="Matsuya A."/>
            <person name="Nakaoka H."/>
            <person name="Saichi N."/>
            <person name="Sanbonmatsu R."/>
            <person name="Sato Y."/>
            <person name="Shinso Y."/>
            <person name="Suzuki M."/>
            <person name="Takeda J."/>
            <person name="Tanino M."/>
            <person name="Todokoro F."/>
            <person name="Yamaguchi K."/>
            <person name="Yamamoto N."/>
            <person name="Yamasaki C."/>
            <person name="Imanishi T."/>
            <person name="Okido T."/>
            <person name="Tada M."/>
            <person name="Ikeo K."/>
            <person name="Tateno Y."/>
            <person name="Gojobori T."/>
            <person name="Lin Y.C."/>
            <person name="Wei F.J."/>
            <person name="Hsing Y.I."/>
            <person name="Zhao Q."/>
            <person name="Han B."/>
            <person name="Kramer M.R."/>
            <person name="McCombie R.W."/>
            <person name="Lonsdale D."/>
            <person name="O'Donovan C.C."/>
            <person name="Whitfield E.J."/>
            <person name="Apweiler R."/>
            <person name="Koyanagi K.O."/>
            <person name="Khurana J.P."/>
            <person name="Raghuvanshi S."/>
            <person name="Singh N.K."/>
            <person name="Tyagi A.K."/>
            <person name="Haberer G."/>
            <person name="Fujisawa M."/>
            <person name="Hosokawa S."/>
            <person name="Ito Y."/>
            <person name="Ikawa H."/>
            <person name="Shibata M."/>
            <person name="Yamamoto M."/>
            <person name="Bruskiewich R.M."/>
            <person name="Hoen D.R."/>
            <person name="Bureau TE."/>
            <person name="Namiki N."/>
            <person name="Ohyanagi H."/>
            <person name="Sakai Y."/>
            <person name="Nobushima S."/>
            <person name="Sakata K."/>
            <person name="Barrero R.A."/>
            <person name="Sato Y."/>
            <person name="Souvorov A."/>
            <person name="Smith-White B."/>
            <person name="Tatusova T."/>
            <person name="An S."/>
            <person name="An G."/>
            <person name="OOta S."/>
            <person name="Fuks G."/>
            <person name="Messing J."/>
            <person name="Christie K.R."/>
            <person name="Lieberherr D."/>
            <person name="Kim H."/>
            <person name="Zuccolo A."/>
            <person name="Wing R.A."/>
            <person name="Nobuta K."/>
            <person name="Green P.J."/>
            <person name="Lu C."/>
            <person name="Meyers BC."/>
            <person name="Chaparro C."/>
            <person name="Piegu B."/>
            <person name="Panaud O."/>
            <person name="Echeverria M."/>
        </authorList>
    </citation>
    <scope>NUCLEOTIDE SEQUENCE</scope>
</reference>
<reference evidence="3" key="9">
    <citation type="submission" date="2009-08" db="EMBL/GenBank/DDBJ databases">
        <title>The Second Rice Annotation Project Meeting (RAP2).</title>
        <authorList>
            <consortium name="The Rice Annotation Project (RAP)"/>
        </authorList>
    </citation>
    <scope>NUCLEOTIDE SEQUENCE</scope>
</reference>
<evidence type="ECO:0000313" key="1">
    <source>
        <dbReference type="EMBL" id="BAD33776.1"/>
    </source>
</evidence>
<gene>
    <name evidence="3" type="ordered locus">Os09g0530600</name>
    <name evidence="2" type="ORF">OJ1254_E07.1</name>
    <name evidence="1" type="ORF">OJ1531_B07.32</name>
</gene>
<dbReference type="EMBL" id="AP005682">
    <property type="protein sequence ID" value="BAD33776.1"/>
    <property type="molecule type" value="Genomic_DNA"/>
</dbReference>
<evidence type="ECO:0000313" key="2">
    <source>
        <dbReference type="EMBL" id="BAD46257.1"/>
    </source>
</evidence>
<reference evidence="1" key="2">
    <citation type="submission" date="2002-09" db="EMBL/GenBank/DDBJ databases">
        <title>Oryza sativa nipponbare(GA3) genomic DNA, chromosome 9, BAC clone:OJ1531_B07.</title>
        <authorList>
            <person name="Sasaki T."/>
            <person name="Matsumoto T."/>
            <person name="Hattori M."/>
            <person name="Sakaki Y."/>
            <person name="Katayose Y."/>
        </authorList>
    </citation>
    <scope>NUCLEOTIDE SEQUENCE</scope>
</reference>
<reference evidence="3" key="8">
    <citation type="submission" date="2009-08" db="EMBL/GenBank/DDBJ databases">
        <title>Oryza sativa nipponbare(GA3) genomic DNA, chromosome 9.</title>
        <authorList>
            <consortium name="IRGSP(International Rice Genome Sequencing Project)"/>
        </authorList>
    </citation>
    <scope>NUCLEOTIDE SEQUENCE</scope>
</reference>
<sequence>MVSTATFPIQYRMMDIHQETVGTSIGKIQVTRDGTTGKTRGLIGSLIGNRQATRGVMTGTTAGIVTGMMTG</sequence>
<evidence type="ECO:0000313" key="4">
    <source>
        <dbReference type="Proteomes" id="UP000000763"/>
    </source>
</evidence>
<reference evidence="3" key="4">
    <citation type="journal article" date="2006" name="Nucleic Acids Res.">
        <title>The Rice Annotation Project Database (RAP-DB): hub for Oryza sativa ssp. japonica genome information.</title>
        <authorList>
            <person name="Ohyanagi H."/>
            <person name="Tanaka T."/>
            <person name="Sakai H."/>
            <person name="Shigemoto Y."/>
            <person name="Yamaguchi K."/>
            <person name="Habara T."/>
            <person name="Fujii Y."/>
            <person name="Antonio B.A."/>
            <person name="Nagamura Y."/>
            <person name="Imanishi T."/>
            <person name="Ikeo K."/>
            <person name="Itoh T."/>
            <person name="Gojobori T."/>
            <person name="Sasaki T."/>
        </authorList>
    </citation>
    <scope>NUCLEOTIDE SEQUENCE</scope>
</reference>
<reference evidence="3" key="5">
    <citation type="journal article" date="2007" name="Genome Res.">
        <title>Curated Genome Annotation of Oryza sativa ssp. japonica and Comparative Genome Analysis with Arabidopsis thaliana.</title>
        <authorList>
            <consortium name="The Rice Annotation Project (RAP)"/>
            <person name="Itoh T."/>
            <person name="Tanaka T."/>
            <person name="Barrero R.A."/>
            <person name="Yamasaki C."/>
            <person name="Fujii Y."/>
            <person name="Hilton P.B."/>
            <person name="Antonio B.A."/>
            <person name="Aono H."/>
            <person name="Apweiler R."/>
            <person name="Bruskiewich R."/>
            <person name="Bureau T."/>
            <person name="Burr F."/>
            <person name="Costa de Oliveira A."/>
            <person name="Fuks G."/>
            <person name="Habara T."/>
            <person name="Haberer G."/>
            <person name="Han B."/>
            <person name="Harada E."/>
            <person name="Hiraki A.T."/>
            <person name="Hirochika H."/>
            <person name="Hoen D."/>
            <person name="Hokari H."/>
            <person name="Hosokawa S."/>
            <person name="Hsing Y."/>
            <person name="Ikawa H."/>
            <person name="Ikeo K."/>
            <person name="Imanishi T."/>
            <person name="Ito Y."/>
            <person name="Jaiswal P."/>
            <person name="Kanno M."/>
            <person name="Kawahara Y."/>
            <person name="Kawamura T."/>
            <person name="Kawashima H."/>
            <person name="Khurana J.P."/>
            <person name="Kikuchi S."/>
            <person name="Komatsu S."/>
            <person name="Koyanagi K.O."/>
            <person name="Kubooka H."/>
            <person name="Lieberherr D."/>
            <person name="Lin Y.C."/>
            <person name="Lonsdale D."/>
            <person name="Matsumoto T."/>
            <person name="Matsuya A."/>
            <person name="McCombie W.R."/>
            <person name="Messing J."/>
            <person name="Miyao A."/>
            <person name="Mulder N."/>
            <person name="Nagamura Y."/>
            <person name="Nam J."/>
            <person name="Namiki N."/>
            <person name="Numa H."/>
            <person name="Nurimoto S."/>
            <person name="O'donovan C."/>
            <person name="Ohyanagi H."/>
            <person name="Okido T."/>
            <person name="Oota S."/>
            <person name="Osato N."/>
            <person name="Palmer L.E."/>
            <person name="Quetier F."/>
            <person name="Raghuvanshi S."/>
            <person name="Saichi N."/>
            <person name="Sakai H."/>
            <person name="Sakai Y."/>
            <person name="Sakata K."/>
            <person name="Sakurai T."/>
            <person name="Sato F."/>
            <person name="Sato Y."/>
            <person name="Schoof H."/>
            <person name="Seki M."/>
            <person name="Shibata M."/>
            <person name="Shimizu Y."/>
            <person name="Shinozaki K."/>
            <person name="Shinso Y."/>
            <person name="Singh N.K."/>
            <person name="Smith-White B."/>
            <person name="Takeda J."/>
            <person name="Tanino M."/>
            <person name="Tatusova T."/>
            <person name="Thongjuea S."/>
            <person name="Todokoro F."/>
            <person name="Tsugane M."/>
            <person name="Tyagi A.K."/>
            <person name="Vanavichit A."/>
            <person name="Wang A."/>
            <person name="Wing R.A."/>
            <person name="Yamaguchi K."/>
            <person name="Yamamoto M."/>
            <person name="Yamamoto N."/>
            <person name="Yu Y."/>
            <person name="Zhang H."/>
            <person name="Zhao Q."/>
            <person name="Higo K."/>
            <person name="Burr B."/>
            <person name="Gojobori T."/>
            <person name="Sasaki T."/>
        </authorList>
    </citation>
    <scope>NUCLEOTIDE SEQUENCE</scope>
</reference>
<reference evidence="4" key="7">
    <citation type="journal article" date="2008" name="Nucleic Acids Res.">
        <title>The rice annotation project database (RAP-DB): 2008 update.</title>
        <authorList>
            <consortium name="The rice annotation project (RAP)"/>
        </authorList>
    </citation>
    <scope>GENOME REANNOTATION</scope>
    <source>
        <strain evidence="4">cv. Nipponbare</strain>
    </source>
</reference>
<dbReference type="EMBL" id="AP005567">
    <property type="protein sequence ID" value="BAD46257.1"/>
    <property type="molecule type" value="Genomic_DNA"/>
</dbReference>
<name>Q69NF1_ORYSJ</name>
<organism evidence="1 4">
    <name type="scientific">Oryza sativa subsp. japonica</name>
    <name type="common">Rice</name>
    <dbReference type="NCBI Taxonomy" id="39947"/>
    <lineage>
        <taxon>Eukaryota</taxon>
        <taxon>Viridiplantae</taxon>
        <taxon>Streptophyta</taxon>
        <taxon>Embryophyta</taxon>
        <taxon>Tracheophyta</taxon>
        <taxon>Spermatophyta</taxon>
        <taxon>Magnoliopsida</taxon>
        <taxon>Liliopsida</taxon>
        <taxon>Poales</taxon>
        <taxon>Poaceae</taxon>
        <taxon>BOP clade</taxon>
        <taxon>Oryzoideae</taxon>
        <taxon>Oryzeae</taxon>
        <taxon>Oryzinae</taxon>
        <taxon>Oryza</taxon>
        <taxon>Oryza sativa</taxon>
    </lineage>
</organism>
<protein>
    <submittedName>
        <fullName evidence="3">Os09g0530600 protein</fullName>
    </submittedName>
</protein>
<dbReference type="EMBL" id="AP008215">
    <property type="protein sequence ID" value="BAF25663.1"/>
    <property type="molecule type" value="Genomic_DNA"/>
</dbReference>
<evidence type="ECO:0000313" key="3">
    <source>
        <dbReference type="EMBL" id="BAF25663.1"/>
    </source>
</evidence>
<accession>Q69NF1</accession>
<reference evidence="3 4" key="3">
    <citation type="journal article" date="2005" name="Nature">
        <title>The map-based sequence of the rice genome.</title>
        <authorList>
            <consortium name="International rice genome sequencing project (IRGSP)"/>
            <person name="Matsumoto T."/>
            <person name="Wu J."/>
            <person name="Kanamori H."/>
            <person name="Katayose Y."/>
            <person name="Fujisawa M."/>
            <person name="Namiki N."/>
            <person name="Mizuno H."/>
            <person name="Yamamoto K."/>
            <person name="Antonio B.A."/>
            <person name="Baba T."/>
            <person name="Sakata K."/>
            <person name="Nagamura Y."/>
            <person name="Aoki H."/>
            <person name="Arikawa K."/>
            <person name="Arita K."/>
            <person name="Bito T."/>
            <person name="Chiden Y."/>
            <person name="Fujitsuka N."/>
            <person name="Fukunaka R."/>
            <person name="Hamada M."/>
            <person name="Harada C."/>
            <person name="Hayashi A."/>
            <person name="Hijishita S."/>
            <person name="Honda M."/>
            <person name="Hosokawa S."/>
            <person name="Ichikawa Y."/>
            <person name="Idonuma A."/>
            <person name="Iijima M."/>
            <person name="Ikeda M."/>
            <person name="Ikeno M."/>
            <person name="Ito K."/>
            <person name="Ito S."/>
            <person name="Ito T."/>
            <person name="Ito Y."/>
            <person name="Ito Y."/>
            <person name="Iwabuchi A."/>
            <person name="Kamiya K."/>
            <person name="Karasawa W."/>
            <person name="Kurita K."/>
            <person name="Katagiri S."/>
            <person name="Kikuta A."/>
            <person name="Kobayashi H."/>
            <person name="Kobayashi N."/>
            <person name="Machita K."/>
            <person name="Maehara T."/>
            <person name="Masukawa M."/>
            <person name="Mizubayashi T."/>
            <person name="Mukai Y."/>
            <person name="Nagasaki H."/>
            <person name="Nagata Y."/>
            <person name="Naito S."/>
            <person name="Nakashima M."/>
            <person name="Nakama Y."/>
            <person name="Nakamichi Y."/>
            <person name="Nakamura M."/>
            <person name="Meguro A."/>
            <person name="Negishi M."/>
            <person name="Ohta I."/>
            <person name="Ohta T."/>
            <person name="Okamoto M."/>
            <person name="Ono N."/>
            <person name="Saji S."/>
            <person name="Sakaguchi M."/>
            <person name="Sakai K."/>
            <person name="Shibata M."/>
            <person name="Shimokawa T."/>
            <person name="Song J."/>
            <person name="Takazaki Y."/>
            <person name="Terasawa K."/>
            <person name="Tsugane M."/>
            <person name="Tsuji K."/>
            <person name="Ueda S."/>
            <person name="Waki K."/>
            <person name="Yamagata H."/>
            <person name="Yamamoto M."/>
            <person name="Yamamoto S."/>
            <person name="Yamane H."/>
            <person name="Yoshiki S."/>
            <person name="Yoshihara R."/>
            <person name="Yukawa K."/>
            <person name="Zhong H."/>
            <person name="Yano M."/>
            <person name="Yuan Q."/>
            <person name="Ouyang S."/>
            <person name="Liu J."/>
            <person name="Jones K.M."/>
            <person name="Gansberger K."/>
            <person name="Moffat K."/>
            <person name="Hill J."/>
            <person name="Bera J."/>
            <person name="Fadrosh D."/>
            <person name="Jin S."/>
            <person name="Johri S."/>
            <person name="Kim M."/>
            <person name="Overton L."/>
            <person name="Reardon M."/>
            <person name="Tsitrin T."/>
            <person name="Vuong H."/>
            <person name="Weaver B."/>
            <person name="Ciecko A."/>
            <person name="Tallon L."/>
            <person name="Jackson J."/>
            <person name="Pai G."/>
            <person name="Aken S.V."/>
            <person name="Utterback T."/>
            <person name="Reidmuller S."/>
            <person name="Feldblyum T."/>
            <person name="Hsiao J."/>
            <person name="Zismann V."/>
            <person name="Iobst S."/>
            <person name="de Vazeille A.R."/>
            <person name="Buell C.R."/>
            <person name="Ying K."/>
            <person name="Li Y."/>
            <person name="Lu T."/>
            <person name="Huang Y."/>
            <person name="Zhao Q."/>
            <person name="Feng Q."/>
            <person name="Zhang L."/>
            <person name="Zhu J."/>
            <person name="Weng Q."/>
            <person name="Mu J."/>
            <person name="Lu Y."/>
            <person name="Fan D."/>
            <person name="Liu Y."/>
            <person name="Guan J."/>
            <person name="Zhang Y."/>
            <person name="Yu S."/>
            <person name="Liu X."/>
            <person name="Zhang Y."/>
            <person name="Hong G."/>
            <person name="Han B."/>
            <person name="Choisne N."/>
            <person name="Demange N."/>
            <person name="Orjeda G."/>
            <person name="Samain S."/>
            <person name="Cattolico L."/>
            <person name="Pelletier E."/>
            <person name="Couloux A."/>
            <person name="Segurens B."/>
            <person name="Wincker P."/>
            <person name="D'Hont A."/>
            <person name="Scarpelli C."/>
            <person name="Weissenbach J."/>
            <person name="Salanoubat M."/>
            <person name="Quetier F."/>
            <person name="Yu Y."/>
            <person name="Kim H.R."/>
            <person name="Rambo T."/>
            <person name="Currie J."/>
            <person name="Collura K."/>
            <person name="Luo M."/>
            <person name="Yang T."/>
            <person name="Ammiraju J.S.S."/>
            <person name="Engler F."/>
            <person name="Soderlund C."/>
            <person name="Wing R.A."/>
            <person name="Palmer L.E."/>
            <person name="de la Bastide M."/>
            <person name="Spiegel L."/>
            <person name="Nascimento L."/>
            <person name="Zutavern T."/>
            <person name="O'Shaughnessy A."/>
            <person name="Dike S."/>
            <person name="Dedhia N."/>
            <person name="Preston R."/>
            <person name="Balija V."/>
            <person name="McCombie W.R."/>
            <person name="Chow T."/>
            <person name="Chen H."/>
            <person name="Chung M."/>
            <person name="Chen C."/>
            <person name="Shaw J."/>
            <person name="Wu H."/>
            <person name="Hsiao K."/>
            <person name="Chao Y."/>
            <person name="Chu M."/>
            <person name="Cheng C."/>
            <person name="Hour A."/>
            <person name="Lee P."/>
            <person name="Lin S."/>
            <person name="Lin Y."/>
            <person name="Liou J."/>
            <person name="Liu S."/>
            <person name="Hsing Y."/>
            <person name="Raghuvanshi S."/>
            <person name="Mohanty A."/>
            <person name="Bharti A.K."/>
            <person name="Gaur A."/>
            <person name="Gupta V."/>
            <person name="Kumar D."/>
            <person name="Ravi V."/>
            <person name="Vij S."/>
            <person name="Kapur A."/>
            <person name="Khurana P."/>
            <person name="Khurana P."/>
            <person name="Khurana J.P."/>
            <person name="Tyagi A.K."/>
            <person name="Gaikwad K."/>
            <person name="Singh A."/>
            <person name="Dalal V."/>
            <person name="Srivastava S."/>
            <person name="Dixit A."/>
            <person name="Pal A.K."/>
            <person name="Ghazi I.A."/>
            <person name="Yadav M."/>
            <person name="Pandit A."/>
            <person name="Bhargava A."/>
            <person name="Sureshbabu K."/>
            <person name="Batra K."/>
            <person name="Sharma T.R."/>
            <person name="Mohapatra T."/>
            <person name="Singh N.K."/>
            <person name="Messing J."/>
            <person name="Nelson A.B."/>
            <person name="Fuks G."/>
            <person name="Kavchok S."/>
            <person name="Keizer G."/>
            <person name="Linton E."/>
            <person name="Llaca V."/>
            <person name="Song R."/>
            <person name="Tanyolac B."/>
            <person name="Young S."/>
            <person name="Ho-Il K."/>
            <person name="Hahn J.H."/>
            <person name="Sangsakoo G."/>
            <person name="Vanavichit A."/>
            <person name="de Mattos Luiz.A.T."/>
            <person name="Zimmer P.D."/>
            <person name="Malone G."/>
            <person name="Dellagostin O."/>
            <person name="de Oliveira A.C."/>
            <person name="Bevan M."/>
            <person name="Bancroft I."/>
            <person name="Minx P."/>
            <person name="Cordum H."/>
            <person name="Wilson R."/>
            <person name="Cheng Z."/>
            <person name="Jin W."/>
            <person name="Jiang J."/>
            <person name="Leong S.A."/>
            <person name="Iwama H."/>
            <person name="Gojobori T."/>
            <person name="Itoh T."/>
            <person name="Niimura Y."/>
            <person name="Fujii Y."/>
            <person name="Habara T."/>
            <person name="Sakai H."/>
            <person name="Sato Y."/>
            <person name="Wilson G."/>
            <person name="Kumar K."/>
            <person name="McCouch S."/>
            <person name="Juretic N."/>
            <person name="Hoen D."/>
            <person name="Wright S."/>
            <person name="Bruskiewich R."/>
            <person name="Bureau T."/>
            <person name="Miyao A."/>
            <person name="Hirochika H."/>
            <person name="Nishikawa T."/>
            <person name="Kadowaki K."/>
            <person name="Sugiura M."/>
            <person name="Burr B."/>
            <person name="Sasaki T."/>
        </authorList>
    </citation>
    <scope>NUCLEOTIDE SEQUENCE [LARGE SCALE GENOMIC DNA]</scope>
    <source>
        <strain evidence="4">cv. Nipponbare</strain>
    </source>
</reference>
<dbReference type="Proteomes" id="UP000000763">
    <property type="component" value="Chromosome 9"/>
</dbReference>
<proteinExistence type="predicted"/>
<reference evidence="2" key="1">
    <citation type="submission" date="2002-07" db="EMBL/GenBank/DDBJ databases">
        <title>Oryza sativa nipponbare(GA3) genomic DNA, chromosome 9, BAC clone:OJ1254_E07.</title>
        <authorList>
            <person name="Sasaki T."/>
            <person name="Matsumoto T."/>
            <person name="Hattori M."/>
            <person name="Sakaki Y."/>
            <person name="Katayose Y."/>
        </authorList>
    </citation>
    <scope>NUCLEOTIDE SEQUENCE</scope>
</reference>
<dbReference type="AlphaFoldDB" id="Q69NF1"/>
<dbReference type="KEGG" id="dosa:Os09g0530600"/>